<reference evidence="5 6" key="1">
    <citation type="submission" date="2018-10" db="EMBL/GenBank/DDBJ databases">
        <title>Phylogenomics of Brevibacillus.</title>
        <authorList>
            <person name="Dunlap C."/>
        </authorList>
    </citation>
    <scope>NUCLEOTIDE SEQUENCE [LARGE SCALE GENOMIC DNA]</scope>
    <source>
        <strain evidence="5 6">JCM 15085</strain>
    </source>
</reference>
<evidence type="ECO:0000259" key="3">
    <source>
        <dbReference type="Pfam" id="PF00144"/>
    </source>
</evidence>
<name>A0A3M8CJ19_9BACL</name>
<dbReference type="InterPro" id="IPR001466">
    <property type="entry name" value="Beta-lactam-related"/>
</dbReference>
<dbReference type="GO" id="GO:0016787">
    <property type="term" value="F:hydrolase activity"/>
    <property type="evidence" value="ECO:0007669"/>
    <property type="project" value="UniProtKB-KW"/>
</dbReference>
<gene>
    <name evidence="5" type="ORF">EDM58_18500</name>
</gene>
<dbReference type="RefSeq" id="WP_122914636.1">
    <property type="nucleotide sequence ID" value="NZ_RHHT01000045.1"/>
</dbReference>
<dbReference type="InterPro" id="IPR021860">
    <property type="entry name" value="Peptidase_S12_Pab87-rel_C"/>
</dbReference>
<proteinExistence type="predicted"/>
<evidence type="ECO:0000256" key="2">
    <source>
        <dbReference type="ARBA" id="ARBA00023136"/>
    </source>
</evidence>
<dbReference type="PANTHER" id="PTHR46825:SF11">
    <property type="entry name" value="PENICILLIN-BINDING PROTEIN 4"/>
    <property type="match status" value="1"/>
</dbReference>
<dbReference type="Proteomes" id="UP000281915">
    <property type="component" value="Unassembled WGS sequence"/>
</dbReference>
<dbReference type="AlphaFoldDB" id="A0A3M8CJ19"/>
<dbReference type="Gene3D" id="3.40.710.10">
    <property type="entry name" value="DD-peptidase/beta-lactamase superfamily"/>
    <property type="match status" value="1"/>
</dbReference>
<dbReference type="Pfam" id="PF00144">
    <property type="entry name" value="Beta-lactamase"/>
    <property type="match status" value="1"/>
</dbReference>
<dbReference type="SUPFAM" id="SSF56601">
    <property type="entry name" value="beta-lactamase/transpeptidase-like"/>
    <property type="match status" value="1"/>
</dbReference>
<dbReference type="InterPro" id="IPR012338">
    <property type="entry name" value="Beta-lactam/transpept-like"/>
</dbReference>
<organism evidence="5 6">
    <name type="scientific">Brevibacillus panacihumi</name>
    <dbReference type="NCBI Taxonomy" id="497735"/>
    <lineage>
        <taxon>Bacteria</taxon>
        <taxon>Bacillati</taxon>
        <taxon>Bacillota</taxon>
        <taxon>Bacilli</taxon>
        <taxon>Bacillales</taxon>
        <taxon>Paenibacillaceae</taxon>
        <taxon>Brevibacillus</taxon>
    </lineage>
</organism>
<dbReference type="Pfam" id="PF11954">
    <property type="entry name" value="DUF3471"/>
    <property type="match status" value="1"/>
</dbReference>
<keyword evidence="5" id="KW-0378">Hydrolase</keyword>
<evidence type="ECO:0000313" key="6">
    <source>
        <dbReference type="Proteomes" id="UP000281915"/>
    </source>
</evidence>
<feature type="domain" description="Beta-lactamase-related" evidence="3">
    <location>
        <begin position="17"/>
        <end position="333"/>
    </location>
</feature>
<dbReference type="PANTHER" id="PTHR46825">
    <property type="entry name" value="D-ALANYL-D-ALANINE-CARBOXYPEPTIDASE/ENDOPEPTIDASE AMPH"/>
    <property type="match status" value="1"/>
</dbReference>
<dbReference type="InterPro" id="IPR050491">
    <property type="entry name" value="AmpC-like"/>
</dbReference>
<evidence type="ECO:0000313" key="5">
    <source>
        <dbReference type="EMBL" id="RNB75670.1"/>
    </source>
</evidence>
<dbReference type="GO" id="GO:0016020">
    <property type="term" value="C:membrane"/>
    <property type="evidence" value="ECO:0007669"/>
    <property type="project" value="UniProtKB-SubCell"/>
</dbReference>
<feature type="domain" description="Peptidase S12 Pab87-related C-terminal" evidence="4">
    <location>
        <begin position="359"/>
        <end position="438"/>
    </location>
</feature>
<protein>
    <submittedName>
        <fullName evidence="5">Serine hydrolase</fullName>
    </submittedName>
</protein>
<comment type="subcellular location">
    <subcellularLocation>
        <location evidence="1">Membrane</location>
    </subcellularLocation>
</comment>
<sequence>MKVKQQLERLCTELHEKELLNGAICAAEQGEILFQAAFGYGDLESKRKLTLESVFELASLSKPITATAIMLLEEQGQLAYEDLIDRWFPGFPYPGITVRHLLTHTSGLPDYMELFQKHWDRNQIAVNEDVLRLLTEYQPERKFLPNEQWEYSNTGYVLLALLIERISGLSYAEYLDAHLFRPLGMLHTRVYNRRHSNEKIQDYAYGYVYDAMTDQYVLPDQLTETEYVVYLDGIQGDGTVNSTLGDLLRFDQALYTEKLVSKQSLEQAFTPVRLNNGKTFDYGFGWILEKHGSRGTIVSHSGGWPGYATLMMRYLDAGKTLIYLSNKEQDYEFEQSFLEAVQQIVFDEPYEMPKTPAMRKAVQVDPAIFERYAGSYRLSEGMHARVSTEQNRLFLQVDGGMRLELSPMSQTRFFIRVLSVEVEFVHDPSDHVSRMTIYEAGKETSAIRVE</sequence>
<dbReference type="EMBL" id="RHHT01000045">
    <property type="protein sequence ID" value="RNB75670.1"/>
    <property type="molecule type" value="Genomic_DNA"/>
</dbReference>
<comment type="caution">
    <text evidence="5">The sequence shown here is derived from an EMBL/GenBank/DDBJ whole genome shotgun (WGS) entry which is preliminary data.</text>
</comment>
<accession>A0A3M8CJ19</accession>
<evidence type="ECO:0000259" key="4">
    <source>
        <dbReference type="Pfam" id="PF11954"/>
    </source>
</evidence>
<keyword evidence="2" id="KW-0472">Membrane</keyword>
<evidence type="ECO:0000256" key="1">
    <source>
        <dbReference type="ARBA" id="ARBA00004370"/>
    </source>
</evidence>